<accession>A0A836B905</accession>
<gene>
    <name evidence="3" type="ORF">HYH02_003945</name>
</gene>
<name>A0A836B905_9CHLO</name>
<dbReference type="EMBL" id="JAEHOD010000008">
    <property type="protein sequence ID" value="KAG2451341.1"/>
    <property type="molecule type" value="Genomic_DNA"/>
</dbReference>
<evidence type="ECO:0000313" key="3">
    <source>
        <dbReference type="EMBL" id="KAG2451341.1"/>
    </source>
</evidence>
<dbReference type="PANTHER" id="PTHR21467">
    <property type="entry name" value="PROTEIN PHOSPHATASE 4 REGULATORY SUBUNIT 4 PPP4R4"/>
    <property type="match status" value="1"/>
</dbReference>
<sequence>MKWGELDWGLPLSLPNDEGGKEVPSVLKAEEEIAKFTVDEHLSDVERTVLYLNGGQLIQQRHAIANLPTVLKGRGRPAFDAISQPLKAALNRLDSDAQIATAEAFATIARERLLSPVDLQVCILPTVTRNINREKSEEETDAWLNTLFELIPLLDKEVLKTEVLSLALSKGDVEGVVGSKTICVRILGALAPRLTWEEIERSFFKKALSMCQDVDHHIRIASCSQLGAIARIAGRDVVAKTILPELFELLNDEEVQPRVASLTTLTSILDLVPPEVRKGQVMPILRNHMQPLELDIVMQRCVARVFGPLVTVVKVDFEHDDSVLFFSCYKHLATKADVELRKLCASQLPAVLRAATALTAAAFSQQFQDTLNNLATDQDVEVRKTLAGLFHEVARVVGKDCVQLLTRPLCRLLRDESLAVQAVLLPNLTATLAHWSIRDEARRDAAMGELAKALLELESGAKRNWRLQQQLAASFPMFPQVFSSDQIYEYFMPLAFRYLTDTAAVVRPVAAEGLVCFLRYNRREKQRAEVLLRIVREFCRGKSYTARLTFVDIATHFLRRFSSRFVKDYIFDLVLELLYDPVPNVRLTATGLLPSLKQCIRLPEDVDLLERLNSAMSNIMTDNDRDVSQNARATNEQFKKTPMRMGGAGGGMLDMNGTMGGGSGTYGGAPAAVSNEADDRRKEEEELDFTFTADDLKEIKSEMLQVGPTKNKTTPGGATLAGKSGVQRRPGGLTPVGGYDRSSNSGGAGMANRGGGAFGPGGAAGSGQRRPGAGASEDGSGRGGLGSGPLGGMRGVGGSGTGGSVSMPNSRISSAASSASGAASKTGFGISGPASLSSPSKPGGPASRMSPMPAGGAKPSSPLLSSSPGVGGPGAQSGVRLPAITTRASSASAPSPVLGSSSALSKPGSGGAMGAGSRLTTGTGAAAGAGKTPLTTASTVARKPTR</sequence>
<dbReference type="InterPro" id="IPR021133">
    <property type="entry name" value="HEAT_type_2"/>
</dbReference>
<dbReference type="Proteomes" id="UP000613740">
    <property type="component" value="Unassembled WGS sequence"/>
</dbReference>
<feature type="repeat" description="HEAT" evidence="1">
    <location>
        <begin position="242"/>
        <end position="280"/>
    </location>
</feature>
<keyword evidence="4" id="KW-1185">Reference proteome</keyword>
<dbReference type="AlphaFoldDB" id="A0A836B905"/>
<evidence type="ECO:0000313" key="4">
    <source>
        <dbReference type="Proteomes" id="UP000613740"/>
    </source>
</evidence>
<feature type="compositionally biased region" description="Low complexity" evidence="2">
    <location>
        <begin position="804"/>
        <end position="824"/>
    </location>
</feature>
<dbReference type="PROSITE" id="PS50077">
    <property type="entry name" value="HEAT_REPEAT"/>
    <property type="match status" value="1"/>
</dbReference>
<feature type="compositionally biased region" description="Low complexity" evidence="2">
    <location>
        <begin position="915"/>
        <end position="937"/>
    </location>
</feature>
<proteinExistence type="predicted"/>
<evidence type="ECO:0000256" key="1">
    <source>
        <dbReference type="PROSITE-ProRule" id="PRU00103"/>
    </source>
</evidence>
<dbReference type="SUPFAM" id="SSF48371">
    <property type="entry name" value="ARM repeat"/>
    <property type="match status" value="1"/>
</dbReference>
<protein>
    <submittedName>
        <fullName evidence="3">Uncharacterized protein</fullName>
    </submittedName>
</protein>
<dbReference type="InterPro" id="IPR016024">
    <property type="entry name" value="ARM-type_fold"/>
</dbReference>
<evidence type="ECO:0000256" key="2">
    <source>
        <dbReference type="SAM" id="MobiDB-lite"/>
    </source>
</evidence>
<dbReference type="OrthoDB" id="340346at2759"/>
<dbReference type="PANTHER" id="PTHR21467:SF0">
    <property type="entry name" value="SERINE_THREONINE-PROTEIN PHOSPHATASE 4 REGULATORY SUBUNIT 4"/>
    <property type="match status" value="1"/>
</dbReference>
<dbReference type="InterPro" id="IPR039918">
    <property type="entry name" value="PPP4R4"/>
</dbReference>
<dbReference type="Gene3D" id="1.25.10.10">
    <property type="entry name" value="Leucine-rich Repeat Variant"/>
    <property type="match status" value="1"/>
</dbReference>
<feature type="compositionally biased region" description="Gly residues" evidence="2">
    <location>
        <begin position="746"/>
        <end position="765"/>
    </location>
</feature>
<reference evidence="3" key="1">
    <citation type="journal article" date="2020" name="bioRxiv">
        <title>Comparative genomics of Chlamydomonas.</title>
        <authorList>
            <person name="Craig R.J."/>
            <person name="Hasan A.R."/>
            <person name="Ness R.W."/>
            <person name="Keightley P.D."/>
        </authorList>
    </citation>
    <scope>NUCLEOTIDE SEQUENCE</scope>
    <source>
        <strain evidence="3">CCAP 11/173</strain>
    </source>
</reference>
<feature type="region of interest" description="Disordered" evidence="2">
    <location>
        <begin position="661"/>
        <end position="684"/>
    </location>
</feature>
<organism evidence="3 4">
    <name type="scientific">Chlamydomonas schloesseri</name>
    <dbReference type="NCBI Taxonomy" id="2026947"/>
    <lineage>
        <taxon>Eukaryota</taxon>
        <taxon>Viridiplantae</taxon>
        <taxon>Chlorophyta</taxon>
        <taxon>core chlorophytes</taxon>
        <taxon>Chlorophyceae</taxon>
        <taxon>CS clade</taxon>
        <taxon>Chlamydomonadales</taxon>
        <taxon>Chlamydomonadaceae</taxon>
        <taxon>Chlamydomonas</taxon>
    </lineage>
</organism>
<feature type="compositionally biased region" description="Gly residues" evidence="2">
    <location>
        <begin position="781"/>
        <end position="803"/>
    </location>
</feature>
<feature type="compositionally biased region" description="Low complexity" evidence="2">
    <location>
        <begin position="766"/>
        <end position="778"/>
    </location>
</feature>
<feature type="compositionally biased region" description="Low complexity" evidence="2">
    <location>
        <begin position="888"/>
        <end position="905"/>
    </location>
</feature>
<dbReference type="InterPro" id="IPR011989">
    <property type="entry name" value="ARM-like"/>
</dbReference>
<feature type="region of interest" description="Disordered" evidence="2">
    <location>
        <begin position="707"/>
        <end position="946"/>
    </location>
</feature>
<comment type="caution">
    <text evidence="3">The sequence shown here is derived from an EMBL/GenBank/DDBJ whole genome shotgun (WGS) entry which is preliminary data.</text>
</comment>
<feature type="compositionally biased region" description="Low complexity" evidence="2">
    <location>
        <begin position="855"/>
        <end position="868"/>
    </location>
</feature>